<feature type="compositionally biased region" description="Low complexity" evidence="17">
    <location>
        <begin position="613"/>
        <end position="628"/>
    </location>
</feature>
<dbReference type="Gene3D" id="1.10.287.160">
    <property type="entry name" value="HR1 repeat"/>
    <property type="match status" value="3"/>
</dbReference>
<dbReference type="Pfam" id="PF02185">
    <property type="entry name" value="HR1"/>
    <property type="match status" value="2"/>
</dbReference>
<dbReference type="SMART" id="SM00742">
    <property type="entry name" value="Hr1"/>
    <property type="match status" value="3"/>
</dbReference>
<comment type="catalytic activity">
    <reaction evidence="13">
        <text>L-threonyl-[protein] + ATP = O-phospho-L-threonyl-[protein] + ADP + H(+)</text>
        <dbReference type="Rhea" id="RHEA:46608"/>
        <dbReference type="Rhea" id="RHEA-COMP:11060"/>
        <dbReference type="Rhea" id="RHEA-COMP:11605"/>
        <dbReference type="ChEBI" id="CHEBI:15378"/>
        <dbReference type="ChEBI" id="CHEBI:30013"/>
        <dbReference type="ChEBI" id="CHEBI:30616"/>
        <dbReference type="ChEBI" id="CHEBI:61977"/>
        <dbReference type="ChEBI" id="CHEBI:456216"/>
        <dbReference type="EC" id="2.7.11.13"/>
    </reaction>
</comment>
<accession>A0A4S2KNB5</accession>
<dbReference type="PROSITE" id="PS00108">
    <property type="entry name" value="PROTEIN_KINASE_ST"/>
    <property type="match status" value="1"/>
</dbReference>
<feature type="compositionally biased region" description="Polar residues" evidence="17">
    <location>
        <begin position="801"/>
        <end position="810"/>
    </location>
</feature>
<feature type="region of interest" description="Disordered" evidence="17">
    <location>
        <begin position="222"/>
        <end position="248"/>
    </location>
</feature>
<dbReference type="SMART" id="SM00220">
    <property type="entry name" value="S_TKc"/>
    <property type="match status" value="1"/>
</dbReference>
<feature type="compositionally biased region" description="Polar residues" evidence="17">
    <location>
        <begin position="631"/>
        <end position="640"/>
    </location>
</feature>
<evidence type="ECO:0000256" key="3">
    <source>
        <dbReference type="ARBA" id="ARBA00022490"/>
    </source>
</evidence>
<feature type="compositionally biased region" description="Basic and acidic residues" evidence="17">
    <location>
        <begin position="1299"/>
        <end position="1309"/>
    </location>
</feature>
<proteinExistence type="predicted"/>
<evidence type="ECO:0000256" key="2">
    <source>
        <dbReference type="ARBA" id="ARBA00004496"/>
    </source>
</evidence>
<keyword evidence="8 16" id="KW-0547">Nucleotide-binding</keyword>
<evidence type="ECO:0000256" key="16">
    <source>
        <dbReference type="PROSITE-ProRule" id="PRU10141"/>
    </source>
</evidence>
<feature type="compositionally biased region" description="Low complexity" evidence="17">
    <location>
        <begin position="766"/>
        <end position="775"/>
    </location>
</feature>
<keyword evidence="10 16" id="KW-0067">ATP-binding</keyword>
<dbReference type="Proteomes" id="UP000310200">
    <property type="component" value="Unassembled WGS sequence"/>
</dbReference>
<dbReference type="PROSITE" id="PS00107">
    <property type="entry name" value="PROTEIN_KINASE_ATP"/>
    <property type="match status" value="1"/>
</dbReference>
<feature type="domain" description="REM-1" evidence="20">
    <location>
        <begin position="149"/>
        <end position="227"/>
    </location>
</feature>
<dbReference type="PROSITE" id="PS51285">
    <property type="entry name" value="AGC_KINASE_CTER"/>
    <property type="match status" value="1"/>
</dbReference>
<evidence type="ECO:0000259" key="20">
    <source>
        <dbReference type="PROSITE" id="PS51860"/>
    </source>
</evidence>
<feature type="compositionally biased region" description="Polar residues" evidence="17">
    <location>
        <begin position="742"/>
        <end position="763"/>
    </location>
</feature>
<feature type="region of interest" description="Disordered" evidence="17">
    <location>
        <begin position="1846"/>
        <end position="1865"/>
    </location>
</feature>
<gene>
    <name evidence="21" type="ORF">DBV15_03157</name>
</gene>
<evidence type="ECO:0000256" key="4">
    <source>
        <dbReference type="ARBA" id="ARBA00022527"/>
    </source>
</evidence>
<dbReference type="CDD" id="cd05589">
    <property type="entry name" value="STKc_PKN"/>
    <property type="match status" value="1"/>
</dbReference>
<dbReference type="GO" id="GO:0031267">
    <property type="term" value="F:small GTPase binding"/>
    <property type="evidence" value="ECO:0007669"/>
    <property type="project" value="InterPro"/>
</dbReference>
<dbReference type="Gene3D" id="1.10.510.10">
    <property type="entry name" value="Transferase(Phosphotransferase) domain 1"/>
    <property type="match status" value="1"/>
</dbReference>
<dbReference type="EMBL" id="QBLH01001744">
    <property type="protein sequence ID" value="TGZ51215.1"/>
    <property type="molecule type" value="Genomic_DNA"/>
</dbReference>
<feature type="region of interest" description="Disordered" evidence="17">
    <location>
        <begin position="1299"/>
        <end position="1333"/>
    </location>
</feature>
<dbReference type="InterPro" id="IPR017892">
    <property type="entry name" value="Pkinase_C"/>
</dbReference>
<keyword evidence="12" id="KW-0539">Nucleus</keyword>
<organism evidence="21 22">
    <name type="scientific">Temnothorax longispinosus</name>
    <dbReference type="NCBI Taxonomy" id="300112"/>
    <lineage>
        <taxon>Eukaryota</taxon>
        <taxon>Metazoa</taxon>
        <taxon>Ecdysozoa</taxon>
        <taxon>Arthropoda</taxon>
        <taxon>Hexapoda</taxon>
        <taxon>Insecta</taxon>
        <taxon>Pterygota</taxon>
        <taxon>Neoptera</taxon>
        <taxon>Endopterygota</taxon>
        <taxon>Hymenoptera</taxon>
        <taxon>Apocrita</taxon>
        <taxon>Aculeata</taxon>
        <taxon>Formicoidea</taxon>
        <taxon>Formicidae</taxon>
        <taxon>Myrmicinae</taxon>
        <taxon>Temnothorax</taxon>
    </lineage>
</organism>
<evidence type="ECO:0000313" key="22">
    <source>
        <dbReference type="Proteomes" id="UP000310200"/>
    </source>
</evidence>
<dbReference type="GO" id="GO:0005634">
    <property type="term" value="C:nucleus"/>
    <property type="evidence" value="ECO:0007669"/>
    <property type="project" value="UniProtKB-SubCell"/>
</dbReference>
<dbReference type="FunFam" id="3.30.200.20:FF:000058">
    <property type="entry name" value="Putative serine/threonine-protein kinase N2"/>
    <property type="match status" value="1"/>
</dbReference>
<evidence type="ECO:0000256" key="11">
    <source>
        <dbReference type="ARBA" id="ARBA00023054"/>
    </source>
</evidence>
<feature type="compositionally biased region" description="Basic and acidic residues" evidence="17">
    <location>
        <begin position="814"/>
        <end position="828"/>
    </location>
</feature>
<keyword evidence="22" id="KW-1185">Reference proteome</keyword>
<evidence type="ECO:0000259" key="18">
    <source>
        <dbReference type="PROSITE" id="PS50011"/>
    </source>
</evidence>
<comment type="catalytic activity">
    <reaction evidence="14">
        <text>L-seryl-[protein] + ATP = O-phospho-L-seryl-[protein] + ADP + H(+)</text>
        <dbReference type="Rhea" id="RHEA:17989"/>
        <dbReference type="Rhea" id="RHEA-COMP:9863"/>
        <dbReference type="Rhea" id="RHEA-COMP:11604"/>
        <dbReference type="ChEBI" id="CHEBI:15378"/>
        <dbReference type="ChEBI" id="CHEBI:29999"/>
        <dbReference type="ChEBI" id="CHEBI:30616"/>
        <dbReference type="ChEBI" id="CHEBI:83421"/>
        <dbReference type="ChEBI" id="CHEBI:456216"/>
        <dbReference type="EC" id="2.7.11.13"/>
    </reaction>
</comment>
<name>A0A4S2KNB5_9HYME</name>
<dbReference type="SMART" id="SM00133">
    <property type="entry name" value="S_TK_X"/>
    <property type="match status" value="1"/>
</dbReference>
<keyword evidence="6" id="KW-0808">Transferase</keyword>
<dbReference type="GO" id="GO:0005737">
    <property type="term" value="C:cytoplasm"/>
    <property type="evidence" value="ECO:0007669"/>
    <property type="project" value="UniProtKB-SubCell"/>
</dbReference>
<feature type="region of interest" description="Disordered" evidence="17">
    <location>
        <begin position="554"/>
        <end position="640"/>
    </location>
</feature>
<evidence type="ECO:0000256" key="14">
    <source>
        <dbReference type="ARBA" id="ARBA00047470"/>
    </source>
</evidence>
<feature type="domain" description="AGC-kinase C-terminal" evidence="19">
    <location>
        <begin position="1815"/>
        <end position="1882"/>
    </location>
</feature>
<evidence type="ECO:0000313" key="21">
    <source>
        <dbReference type="EMBL" id="TGZ51215.1"/>
    </source>
</evidence>
<evidence type="ECO:0000256" key="9">
    <source>
        <dbReference type="ARBA" id="ARBA00022777"/>
    </source>
</evidence>
<dbReference type="InterPro" id="IPR017441">
    <property type="entry name" value="Protein_kinase_ATP_BS"/>
</dbReference>
<keyword evidence="9" id="KW-0418">Kinase</keyword>
<reference evidence="21 22" key="1">
    <citation type="journal article" date="2019" name="Philos. Trans. R. Soc. Lond., B, Biol. Sci.">
        <title>Ant behaviour and brain gene expression of defending hosts depend on the ecological success of the intruding social parasite.</title>
        <authorList>
            <person name="Kaur R."/>
            <person name="Stoldt M."/>
            <person name="Jongepier E."/>
            <person name="Feldmeyer B."/>
            <person name="Menzel F."/>
            <person name="Bornberg-Bauer E."/>
            <person name="Foitzik S."/>
        </authorList>
    </citation>
    <scope>NUCLEOTIDE SEQUENCE [LARGE SCALE GENOMIC DNA]</scope>
    <source>
        <tissue evidence="21">Whole body</tissue>
    </source>
</reference>
<keyword evidence="4" id="KW-0723">Serine/threonine-protein kinase</keyword>
<evidence type="ECO:0000256" key="17">
    <source>
        <dbReference type="SAM" id="MobiDB-lite"/>
    </source>
</evidence>
<dbReference type="GO" id="GO:0004697">
    <property type="term" value="F:diacylglycerol-dependent serine/threonine kinase activity"/>
    <property type="evidence" value="ECO:0007669"/>
    <property type="project" value="UniProtKB-EC"/>
</dbReference>
<dbReference type="InterPro" id="IPR000719">
    <property type="entry name" value="Prot_kinase_dom"/>
</dbReference>
<keyword evidence="3" id="KW-0963">Cytoplasm</keyword>
<feature type="domain" description="REM-1" evidence="20">
    <location>
        <begin position="50"/>
        <end position="124"/>
    </location>
</feature>
<evidence type="ECO:0000259" key="19">
    <source>
        <dbReference type="PROSITE" id="PS51285"/>
    </source>
</evidence>
<feature type="compositionally biased region" description="Polar residues" evidence="17">
    <location>
        <begin position="1133"/>
        <end position="1147"/>
    </location>
</feature>
<dbReference type="STRING" id="300112.A0A4S2KNB5"/>
<evidence type="ECO:0000256" key="12">
    <source>
        <dbReference type="ARBA" id="ARBA00023242"/>
    </source>
</evidence>
<keyword evidence="11 15" id="KW-0175">Coiled coil</keyword>
<feature type="region of interest" description="Disordered" evidence="17">
    <location>
        <begin position="742"/>
        <end position="856"/>
    </location>
</feature>
<dbReference type="InterPro" id="IPR011009">
    <property type="entry name" value="Kinase-like_dom_sf"/>
</dbReference>
<feature type="region of interest" description="Disordered" evidence="17">
    <location>
        <begin position="1372"/>
        <end position="1466"/>
    </location>
</feature>
<dbReference type="SUPFAM" id="SSF46585">
    <property type="entry name" value="HR1 repeat"/>
    <property type="match status" value="3"/>
</dbReference>
<feature type="compositionally biased region" description="Low complexity" evidence="17">
    <location>
        <begin position="554"/>
        <end position="572"/>
    </location>
</feature>
<dbReference type="InterPro" id="IPR037313">
    <property type="entry name" value="PKN_HR1_1"/>
</dbReference>
<keyword evidence="7" id="KW-0677">Repeat</keyword>
<evidence type="ECO:0000256" key="1">
    <source>
        <dbReference type="ARBA" id="ARBA00004123"/>
    </source>
</evidence>
<dbReference type="SUPFAM" id="SSF56112">
    <property type="entry name" value="Protein kinase-like (PK-like)"/>
    <property type="match status" value="1"/>
</dbReference>
<feature type="compositionally biased region" description="Polar residues" evidence="17">
    <location>
        <begin position="1374"/>
        <end position="1385"/>
    </location>
</feature>
<dbReference type="PROSITE" id="PS51860">
    <property type="entry name" value="REM_1"/>
    <property type="match status" value="2"/>
</dbReference>
<evidence type="ECO:0000256" key="6">
    <source>
        <dbReference type="ARBA" id="ARBA00022679"/>
    </source>
</evidence>
<comment type="caution">
    <text evidence="21">The sequence shown here is derived from an EMBL/GenBank/DDBJ whole genome shotgun (WGS) entry which is preliminary data.</text>
</comment>
<feature type="domain" description="Protein kinase" evidence="18">
    <location>
        <begin position="1555"/>
        <end position="1814"/>
    </location>
</feature>
<protein>
    <submittedName>
        <fullName evidence="21">Uncharacterized protein</fullName>
    </submittedName>
</protein>
<feature type="region of interest" description="Disordered" evidence="17">
    <location>
        <begin position="125"/>
        <end position="156"/>
    </location>
</feature>
<dbReference type="GO" id="GO:0005524">
    <property type="term" value="F:ATP binding"/>
    <property type="evidence" value="ECO:0007669"/>
    <property type="project" value="UniProtKB-UniRule"/>
</dbReference>
<feature type="compositionally biased region" description="Polar residues" evidence="17">
    <location>
        <begin position="591"/>
        <end position="611"/>
    </location>
</feature>
<dbReference type="PROSITE" id="PS50011">
    <property type="entry name" value="PROTEIN_KINASE_DOM"/>
    <property type="match status" value="1"/>
</dbReference>
<dbReference type="CDD" id="cd11623">
    <property type="entry name" value="HR1_PKN_2"/>
    <property type="match status" value="1"/>
</dbReference>
<evidence type="ECO:0000256" key="15">
    <source>
        <dbReference type="PROSITE-ProRule" id="PRU01207"/>
    </source>
</evidence>
<sequence length="1882" mass="210149">MSFIAVDRKKRRSISCISLTKMTGSKWTYAGDYIRHPVLYELSSKYGVAGSDQVPLPARLDVLREHIRREIRKELKIKAGAEKLREVATDRKSLSDVATIVKKANSKLNELQAELQQLESQIILTQGQPQSPQQNHSNGQDTPLSPMGPSSPSQEGLFTDLRLLSLEKQLNIELKVKQGAENMIQSLTSGHRDKKLLQEAQQMLDDSRAKIEFLRMRIMKVRQARQQQQRGDAPPPNGETASNKDRYEPSLELALEERVEELRHRLRIEAAVVEGAKNVIRLLQSAKVADKKALTEPDRAGDVGGVMHVDVDSGGSVAAYTRLSQNSSSNTRATPPFLVTPFRVALSYRLSRRTGITQYRKHRDKPTTCAPADCEGGARGMYTSVKRKETHSDSSRTHGNPKIDQWRCNTAVLPSFREKLRHGRDHERSRVLHVIAGILCTFEQRDFKSMNRRRIGTREPHHRLFGTEEERTDRSEVFSCQQSRLDNNNVVRREMYGRQDNSGDGSSSQVPPWLVRAEVTIRHGDAVTSETVRMPPGTTTTTDAGGIRMICRWNTSEPNSTSTPTPTPTTSNAFLSGSTAGGFGFQRGNILFTSTPPERPSQKSSSGSYTLPRSGSSGNDDSISSRGRANVSDSGYNSEQFSHTYSTLPARLSSQEYNRRCKSTCRIVLSTAGADKLNSEKATSAEFSKITPSIDQWHRRPSHQHIFSRHQFSTVPEVCEDCAEGSASSAFTTHFCTRVAEKTTNSSRSTAVSKDAASQTTDIESVRSSSTVNSSRIRRKSGTGAYQRSEQKQEQEIRSPPASTENTSTGPPADPEKSDSSAKEDSSKRKSRTVHIDVYCTGSDDDVSTDTISEDERSTPMTVFENENVKVTHTQATDDLPRGFQDANAFLKRSAERRCASFRNAPMRMPSLASSKGYDSDEVLSSLYPSRFSSYSGIRDLDSVPWSAVSSSTALSPCDYDSTMTSSKDTFSDIESLINNKSGLTPCDSFEYANVTDRDRIRKMDILAKAGNERNKTWRSPQIERKHLLQNRKMREYFKKHEINWSSGESAEDSDESGAVGWSFVSGDDKSRFVKRDSIVRRTSKGQIEEFNATNLSSEHRNAQEECSQFATRRDYVPYTNVLRDRIGPFGSKSPSPLPSTIPSRVTSPFTTPYGEKTDHIVKASKFGAVINAFRKPGHHIGPSKNPTCSCEHCRSYFEDGARGRSSSLSELERHPAFKSRKDRKLDLLRLSLELRRQELPPDSGTAAQLKRELASVQSASPVPVTYTSLQPFRGPLEGKATVPASVRLMGCQDLAEEVPGRTRREHPASPDLRSFVKGVTGRSSSKSYSVKDETSNDIMAVIKLDNQTVGQTSWRPCSQQAWDQRLLKRSAPSLHNSSRNSESPPSGPQPLQLVFDTSVEDKPETPGEVPDPEKGGLGGARPLNMSTSSNSSPTLPRPPEHPPPPPPIVTKKPSPPAPTPPPKLDQESALREFDFLHNEEKGGPQGANLRPLVTEPRPVLIAPPSPRTPSPQPVVEFPEDEVVYEMPVRPLQYRDSAYESRRHSQLTGMTLENFRLLSVLGRGHFGKVILSQYRNTGEYFAIKALKKGDIIARDEVESLLSEKRIFEVANTTRHPFLVNLFACFQTEAHVCFVMEYAAGGDLMMHIHADVFGEPRAVFYSACVVLGLQYLHENRIIYRDLKLDNLLLDTEGYVKIADFGLCKEGMGFGERTGTFCGTPEFLAPEVLTDTTYTRAVDWWGLGVLIFEMLVGESPFPGDDEEEVFDSIVNDEVRYPRFLSLEAIAIMRRLLRKNPDRRLGSSERDAEDVKKQAFFRHIAWDDLLLRRVKPPFVPVIHSVEDVSNFDEEFTSEKPQLTPPKDPRPLSDLEQGLFKDFTYMADWC</sequence>
<dbReference type="InterPro" id="IPR036274">
    <property type="entry name" value="HR1_rpt_sf"/>
</dbReference>
<feature type="binding site" evidence="16">
    <location>
        <position position="1584"/>
    </location>
    <ligand>
        <name>ATP</name>
        <dbReference type="ChEBI" id="CHEBI:30616"/>
    </ligand>
</feature>
<dbReference type="Pfam" id="PF00069">
    <property type="entry name" value="Pkinase"/>
    <property type="match status" value="1"/>
</dbReference>
<dbReference type="GO" id="GO:0007165">
    <property type="term" value="P:signal transduction"/>
    <property type="evidence" value="ECO:0007669"/>
    <property type="project" value="InterPro"/>
</dbReference>
<evidence type="ECO:0000256" key="8">
    <source>
        <dbReference type="ARBA" id="ARBA00022741"/>
    </source>
</evidence>
<comment type="subcellular location">
    <subcellularLocation>
        <location evidence="2">Cytoplasm</location>
    </subcellularLocation>
    <subcellularLocation>
        <location evidence="1">Nucleus</location>
    </subcellularLocation>
</comment>
<dbReference type="InterPro" id="IPR000961">
    <property type="entry name" value="AGC-kinase_C"/>
</dbReference>
<evidence type="ECO:0000256" key="10">
    <source>
        <dbReference type="ARBA" id="ARBA00022840"/>
    </source>
</evidence>
<evidence type="ECO:0000256" key="5">
    <source>
        <dbReference type="ARBA" id="ARBA00022553"/>
    </source>
</evidence>
<feature type="compositionally biased region" description="Pro residues" evidence="17">
    <location>
        <begin position="1436"/>
        <end position="1464"/>
    </location>
</feature>
<evidence type="ECO:0000256" key="7">
    <source>
        <dbReference type="ARBA" id="ARBA00022737"/>
    </source>
</evidence>
<dbReference type="Gene3D" id="3.30.200.20">
    <property type="entry name" value="Phosphorylase Kinase, domain 1"/>
    <property type="match status" value="1"/>
</dbReference>
<dbReference type="PANTHER" id="PTHR24351">
    <property type="entry name" value="RIBOSOMAL PROTEIN S6 KINASE"/>
    <property type="match status" value="1"/>
</dbReference>
<dbReference type="Pfam" id="PF00433">
    <property type="entry name" value="Pkinase_C"/>
    <property type="match status" value="1"/>
</dbReference>
<dbReference type="InterPro" id="IPR008271">
    <property type="entry name" value="Ser/Thr_kinase_AS"/>
</dbReference>
<evidence type="ECO:0000256" key="13">
    <source>
        <dbReference type="ARBA" id="ARBA00047272"/>
    </source>
</evidence>
<keyword evidence="5" id="KW-0597">Phosphoprotein</keyword>
<dbReference type="CDD" id="cd11622">
    <property type="entry name" value="HR1_PKN_1"/>
    <property type="match status" value="1"/>
</dbReference>
<dbReference type="FunFam" id="1.10.510.10:FF:000038">
    <property type="entry name" value="serine/threonine-protein kinase N2 isoform X1"/>
    <property type="match status" value="1"/>
</dbReference>
<dbReference type="InterPro" id="IPR011072">
    <property type="entry name" value="HR1_rho-bd"/>
</dbReference>
<feature type="region of interest" description="Disordered" evidence="17">
    <location>
        <begin position="1128"/>
        <end position="1147"/>
    </location>
</feature>
<feature type="compositionally biased region" description="Polar residues" evidence="17">
    <location>
        <begin position="127"/>
        <end position="156"/>
    </location>
</feature>